<dbReference type="InterPro" id="IPR020835">
    <property type="entry name" value="Catalase_sf"/>
</dbReference>
<dbReference type="Proteomes" id="UP000655751">
    <property type="component" value="Unassembled WGS sequence"/>
</dbReference>
<protein>
    <submittedName>
        <fullName evidence="1">Catalase family protein</fullName>
    </submittedName>
</protein>
<organism evidence="1 2">
    <name type="scientific">Nocardia bovistercoris</name>
    <dbReference type="NCBI Taxonomy" id="2785916"/>
    <lineage>
        <taxon>Bacteria</taxon>
        <taxon>Bacillati</taxon>
        <taxon>Actinomycetota</taxon>
        <taxon>Actinomycetes</taxon>
        <taxon>Mycobacteriales</taxon>
        <taxon>Nocardiaceae</taxon>
        <taxon>Nocardia</taxon>
    </lineage>
</organism>
<dbReference type="EMBL" id="JADMLG010000001">
    <property type="protein sequence ID" value="MBH0775263.1"/>
    <property type="molecule type" value="Genomic_DNA"/>
</dbReference>
<dbReference type="PANTHER" id="PTHR36195:SF4">
    <property type="entry name" value="DOMAIN PROTEIN, PUTATIVE (AFU_ORTHOLOGUE AFUA_5G01990)-RELATED"/>
    <property type="match status" value="1"/>
</dbReference>
<evidence type="ECO:0000313" key="1">
    <source>
        <dbReference type="EMBL" id="MBH0775263.1"/>
    </source>
</evidence>
<reference evidence="1" key="1">
    <citation type="submission" date="2020-11" db="EMBL/GenBank/DDBJ databases">
        <title>Nocardia NEAU-351.nov., a novel actinomycete isolated from the cow dung.</title>
        <authorList>
            <person name="Zhang X."/>
        </authorList>
    </citation>
    <scope>NUCLEOTIDE SEQUENCE</scope>
    <source>
        <strain evidence="1">NEAU-351</strain>
    </source>
</reference>
<dbReference type="Gene3D" id="2.40.180.10">
    <property type="entry name" value="Catalase core domain"/>
    <property type="match status" value="2"/>
</dbReference>
<dbReference type="SUPFAM" id="SSF56634">
    <property type="entry name" value="Heme-dependent catalase-like"/>
    <property type="match status" value="1"/>
</dbReference>
<name>A0A931I8D7_9NOCA</name>
<dbReference type="GO" id="GO:0020037">
    <property type="term" value="F:heme binding"/>
    <property type="evidence" value="ECO:0007669"/>
    <property type="project" value="InterPro"/>
</dbReference>
<gene>
    <name evidence="1" type="ORF">IT779_03060</name>
</gene>
<dbReference type="PANTHER" id="PTHR36195">
    <property type="entry name" value="DOMAIN PROTEIN, PUTATIVE (AFU_ORTHOLOGUE AFUA_5G01990)-RELATED-RELATED"/>
    <property type="match status" value="1"/>
</dbReference>
<dbReference type="CDD" id="cd08152">
    <property type="entry name" value="y4iL_like"/>
    <property type="match status" value="1"/>
</dbReference>
<keyword evidence="2" id="KW-1185">Reference proteome</keyword>
<dbReference type="RefSeq" id="WP_196147544.1">
    <property type="nucleotide sequence ID" value="NZ_JADMLG010000001.1"/>
</dbReference>
<dbReference type="AlphaFoldDB" id="A0A931I8D7"/>
<proteinExistence type="predicted"/>
<evidence type="ECO:0000313" key="2">
    <source>
        <dbReference type="Proteomes" id="UP000655751"/>
    </source>
</evidence>
<sequence length="373" mass="41580">MTNVAAPRTKSYLRYREDVEHPRADEEKDIDRIIAVLRDNNERAYRKYKHGVRDAHAKSHGILRGELTVRDGLPPELAQGMFATPATYPVIARLSSTSGVIRSDQLRGVRGLGIKVLGVKGQRVLPDDTASTQDFIMVTHREFLFADAHAYLTQGMPTAWVLARLPDPVLQGGSALLSELDHRVLRPLGMAVPPNLGVFIRPNTHILGETFYSSAPLRYGDYVAKLSYVPVSPEAAALQGIPVRADAGINAHQDLIVDFFANHAAEYELRVQLCTDAEKMPIEDATVAWPEQDSPHRTVATIRFDVQDPYTPERRAYGDDVLSFNSWRGIAAHRPLGSINRLKKRVYEASSNFRHDVNNAPRIEPSDPAELPR</sequence>
<accession>A0A931I8D7</accession>
<comment type="caution">
    <text evidence="1">The sequence shown here is derived from an EMBL/GenBank/DDBJ whole genome shotgun (WGS) entry which is preliminary data.</text>
</comment>